<dbReference type="EMBL" id="CM029046">
    <property type="protein sequence ID" value="KAG2586810.1"/>
    <property type="molecule type" value="Genomic_DNA"/>
</dbReference>
<feature type="domain" description="KIB1-4 beta-propeller" evidence="1">
    <location>
        <begin position="34"/>
        <end position="284"/>
    </location>
</feature>
<evidence type="ECO:0000259" key="1">
    <source>
        <dbReference type="Pfam" id="PF03478"/>
    </source>
</evidence>
<name>A0A8T0RNM9_PANVG</name>
<organism evidence="2 3">
    <name type="scientific">Panicum virgatum</name>
    <name type="common">Blackwell switchgrass</name>
    <dbReference type="NCBI Taxonomy" id="38727"/>
    <lineage>
        <taxon>Eukaryota</taxon>
        <taxon>Viridiplantae</taxon>
        <taxon>Streptophyta</taxon>
        <taxon>Embryophyta</taxon>
        <taxon>Tracheophyta</taxon>
        <taxon>Spermatophyta</taxon>
        <taxon>Magnoliopsida</taxon>
        <taxon>Liliopsida</taxon>
        <taxon>Poales</taxon>
        <taxon>Poaceae</taxon>
        <taxon>PACMAD clade</taxon>
        <taxon>Panicoideae</taxon>
        <taxon>Panicodae</taxon>
        <taxon>Paniceae</taxon>
        <taxon>Panicinae</taxon>
        <taxon>Panicum</taxon>
        <taxon>Panicum sect. Hiantes</taxon>
    </lineage>
</organism>
<dbReference type="OrthoDB" id="1863935at2759"/>
<dbReference type="AlphaFoldDB" id="A0A8T0RNM9"/>
<proteinExistence type="predicted"/>
<evidence type="ECO:0000313" key="2">
    <source>
        <dbReference type="EMBL" id="KAG2586810.1"/>
    </source>
</evidence>
<evidence type="ECO:0000313" key="3">
    <source>
        <dbReference type="Proteomes" id="UP000823388"/>
    </source>
</evidence>
<comment type="caution">
    <text evidence="2">The sequence shown here is derived from an EMBL/GenBank/DDBJ whole genome shotgun (WGS) entry which is preliminary data.</text>
</comment>
<sequence>MESTATDDLASLAASFPLLVYDHGEQPDNSHTMLSVADESSRTCRVPELRNSRCLETPCGLVLVADSTSSQCSLWNPQTGEKIALPALDRALSQFCRCLLSDAVSSPDCLVLINDVRQLELLFCHVRGGEGSAWVIQPYDIGYYTVPESHSAPTKKEICNMAAVQGKFYYFVGTVDEVGVLSLARDPEPRLEMSSFGAAMPRFDGHAVTLGATMTYLQESSQELLLVCLFFLDCNFDHIEEVGAYKMDFSKKEWCRVIDIGDRAFLLGPHSFAASCSAGEHGLKRGASTLRSTSLGRPTISTSLTSGKALV</sequence>
<keyword evidence="3" id="KW-1185">Reference proteome</keyword>
<reference evidence="2" key="1">
    <citation type="submission" date="2020-05" db="EMBL/GenBank/DDBJ databases">
        <title>WGS assembly of Panicum virgatum.</title>
        <authorList>
            <person name="Lovell J.T."/>
            <person name="Jenkins J."/>
            <person name="Shu S."/>
            <person name="Juenger T.E."/>
            <person name="Schmutz J."/>
        </authorList>
    </citation>
    <scope>NUCLEOTIDE SEQUENCE</scope>
    <source>
        <strain evidence="2">AP13</strain>
    </source>
</reference>
<dbReference type="Pfam" id="PF03478">
    <property type="entry name" value="Beta-prop_KIB1-4"/>
    <property type="match status" value="1"/>
</dbReference>
<gene>
    <name evidence="2" type="ORF">PVAP13_5NG078800</name>
</gene>
<dbReference type="PANTHER" id="PTHR40891:SF1">
    <property type="entry name" value="DUF295 DOMAIN-CONTAINING PROTEIN"/>
    <property type="match status" value="1"/>
</dbReference>
<protein>
    <recommendedName>
        <fullName evidence="1">KIB1-4 beta-propeller domain-containing protein</fullName>
    </recommendedName>
</protein>
<dbReference type="PANTHER" id="PTHR40891">
    <property type="entry name" value="DUF295 DOMAIN-CONTAINING PROTEIN"/>
    <property type="match status" value="1"/>
</dbReference>
<dbReference type="InterPro" id="IPR005174">
    <property type="entry name" value="KIB1-4_b-propeller"/>
</dbReference>
<accession>A0A8T0RNM9</accession>
<dbReference type="Proteomes" id="UP000823388">
    <property type="component" value="Chromosome 5N"/>
</dbReference>